<dbReference type="InterPro" id="IPR047939">
    <property type="entry name" value="BREX_1_PglX"/>
</dbReference>
<dbReference type="GO" id="GO:0032259">
    <property type="term" value="P:methylation"/>
    <property type="evidence" value="ECO:0007669"/>
    <property type="project" value="UniProtKB-KW"/>
</dbReference>
<dbReference type="InterPro" id="IPR029063">
    <property type="entry name" value="SAM-dependent_MTases_sf"/>
</dbReference>
<evidence type="ECO:0000256" key="2">
    <source>
        <dbReference type="ARBA" id="ARBA00022603"/>
    </source>
</evidence>
<comment type="caution">
    <text evidence="7">The sequence shown here is derived from an EMBL/GenBank/DDBJ whole genome shotgun (WGS) entry which is preliminary data.</text>
</comment>
<dbReference type="PANTHER" id="PTHR33841:SF1">
    <property type="entry name" value="DNA METHYLTRANSFERASE A"/>
    <property type="match status" value="1"/>
</dbReference>
<name>A0AA42ITB1_9BURK</name>
<dbReference type="RefSeq" id="WP_279993485.1">
    <property type="nucleotide sequence ID" value="NZ_JAOCDZ010000001.1"/>
</dbReference>
<evidence type="ECO:0000256" key="5">
    <source>
        <dbReference type="ARBA" id="ARBA00047942"/>
    </source>
</evidence>
<feature type="domain" description="Type II methyltransferase M.TaqI-like" evidence="6">
    <location>
        <begin position="329"/>
        <end position="547"/>
    </location>
</feature>
<dbReference type="InterPro" id="IPR011639">
    <property type="entry name" value="MethylTrfase_TaqI-like_dom"/>
</dbReference>
<dbReference type="InterPro" id="IPR050953">
    <property type="entry name" value="N4_N6_ade-DNA_methylase"/>
</dbReference>
<gene>
    <name evidence="7" type="primary">pglX</name>
    <name evidence="7" type="ORF">N5D93_00915</name>
</gene>
<reference evidence="7" key="1">
    <citation type="submission" date="2022-09" db="EMBL/GenBank/DDBJ databases">
        <title>Intensive care unit water sources are persistently colonized with multi-drug resistant bacteria and are the site of extensive horizontal gene transfer of antibiotic resistance genes.</title>
        <authorList>
            <person name="Diorio-Toth L."/>
        </authorList>
    </citation>
    <scope>NUCLEOTIDE SEQUENCE</scope>
    <source>
        <strain evidence="7">GD03843</strain>
    </source>
</reference>
<dbReference type="PROSITE" id="PS00092">
    <property type="entry name" value="N6_MTASE"/>
    <property type="match status" value="1"/>
</dbReference>
<dbReference type="PANTHER" id="PTHR33841">
    <property type="entry name" value="DNA METHYLTRANSFERASE YEEA-RELATED"/>
    <property type="match status" value="1"/>
</dbReference>
<dbReference type="Gene3D" id="3.40.50.150">
    <property type="entry name" value="Vaccinia Virus protein VP39"/>
    <property type="match status" value="1"/>
</dbReference>
<evidence type="ECO:0000259" key="6">
    <source>
        <dbReference type="Pfam" id="PF07669"/>
    </source>
</evidence>
<evidence type="ECO:0000256" key="3">
    <source>
        <dbReference type="ARBA" id="ARBA00022679"/>
    </source>
</evidence>
<dbReference type="GO" id="GO:0006304">
    <property type="term" value="P:DNA modification"/>
    <property type="evidence" value="ECO:0007669"/>
    <property type="project" value="InterPro"/>
</dbReference>
<protein>
    <recommendedName>
        <fullName evidence="1">site-specific DNA-methyltransferase (adenine-specific)</fullName>
        <ecNumber evidence="1">2.1.1.72</ecNumber>
    </recommendedName>
</protein>
<comment type="catalytic activity">
    <reaction evidence="5">
        <text>a 2'-deoxyadenosine in DNA + S-adenosyl-L-methionine = an N(6)-methyl-2'-deoxyadenosine in DNA + S-adenosyl-L-homocysteine + H(+)</text>
        <dbReference type="Rhea" id="RHEA:15197"/>
        <dbReference type="Rhea" id="RHEA-COMP:12418"/>
        <dbReference type="Rhea" id="RHEA-COMP:12419"/>
        <dbReference type="ChEBI" id="CHEBI:15378"/>
        <dbReference type="ChEBI" id="CHEBI:57856"/>
        <dbReference type="ChEBI" id="CHEBI:59789"/>
        <dbReference type="ChEBI" id="CHEBI:90615"/>
        <dbReference type="ChEBI" id="CHEBI:90616"/>
        <dbReference type="EC" id="2.1.1.72"/>
    </reaction>
</comment>
<dbReference type="EC" id="2.1.1.72" evidence="1"/>
<dbReference type="EMBL" id="JAOCDZ010000001">
    <property type="protein sequence ID" value="MDH0734346.1"/>
    <property type="molecule type" value="Genomic_DNA"/>
</dbReference>
<dbReference type="AlphaFoldDB" id="A0AA42ITB1"/>
<dbReference type="Pfam" id="PF07669">
    <property type="entry name" value="Eco57I"/>
    <property type="match status" value="1"/>
</dbReference>
<evidence type="ECO:0000313" key="8">
    <source>
        <dbReference type="Proteomes" id="UP001161094"/>
    </source>
</evidence>
<keyword evidence="3 7" id="KW-0808">Transferase</keyword>
<dbReference type="PRINTS" id="PR00507">
    <property type="entry name" value="N12N6MTFRASE"/>
</dbReference>
<dbReference type="NCBIfam" id="NF033452">
    <property type="entry name" value="BREX_1_MTaseX"/>
    <property type="match status" value="1"/>
</dbReference>
<evidence type="ECO:0000256" key="4">
    <source>
        <dbReference type="ARBA" id="ARBA00022691"/>
    </source>
</evidence>
<evidence type="ECO:0000256" key="1">
    <source>
        <dbReference type="ARBA" id="ARBA00011900"/>
    </source>
</evidence>
<keyword evidence="2 7" id="KW-0489">Methyltransferase</keyword>
<dbReference type="InterPro" id="IPR002052">
    <property type="entry name" value="DNA_methylase_N6_adenine_CS"/>
</dbReference>
<proteinExistence type="predicted"/>
<organism evidence="7 8">
    <name type="scientific">Achromobacter spanius</name>
    <dbReference type="NCBI Taxonomy" id="217203"/>
    <lineage>
        <taxon>Bacteria</taxon>
        <taxon>Pseudomonadati</taxon>
        <taxon>Pseudomonadota</taxon>
        <taxon>Betaproteobacteria</taxon>
        <taxon>Burkholderiales</taxon>
        <taxon>Alcaligenaceae</taxon>
        <taxon>Achromobacter</taxon>
    </lineage>
</organism>
<evidence type="ECO:0000313" key="7">
    <source>
        <dbReference type="EMBL" id="MDH0734346.1"/>
    </source>
</evidence>
<dbReference type="Proteomes" id="UP001161094">
    <property type="component" value="Unassembled WGS sequence"/>
</dbReference>
<dbReference type="GO" id="GO:0009007">
    <property type="term" value="F:site-specific DNA-methyltransferase (adenine-specific) activity"/>
    <property type="evidence" value="ECO:0007669"/>
    <property type="project" value="UniProtKB-EC"/>
</dbReference>
<keyword evidence="4" id="KW-0949">S-adenosyl-L-methionine</keyword>
<dbReference type="GO" id="GO:0003676">
    <property type="term" value="F:nucleic acid binding"/>
    <property type="evidence" value="ECO:0007669"/>
    <property type="project" value="InterPro"/>
</dbReference>
<accession>A0AA42ITB1</accession>
<dbReference type="SUPFAM" id="SSF53335">
    <property type="entry name" value="S-adenosyl-L-methionine-dependent methyltransferases"/>
    <property type="match status" value="1"/>
</dbReference>
<sequence>MDTSKLKKFAQFARRTLREQVSAKLALVLSPNSAARRESPQAVKKLEEAIAQSGGQDPVIERVAYTWFNRFCALRFMDVNRYTRIGVVSPAEGRFQPEILLEAKMGHFDEDMVPPQVQQKIADLLAGRAPSHDGQGEAYRLLVVAACNAWHQAMPFLFQRINDYTELLMPDDLLSGNAILAYTREAMTPDACKSVEVIGWLYQFYISEKKDAVFEGLKKNQKITPDNIPAATQLFTPHWIVRYLVDNSLGRLWLLNRPASRLAEKMAYYIPPETTETDFLKISGPQDIKVCDPACGSGHMLTYAFDLLYAMYEEDGFDPAQIPELILTHNLYGIELDERAGELAAFALSMKARARQRRFFNKRIKPNICVLEKVSFERDELDEYMGAAGRDLFTHELHETLQQFGEADNFGSLIRPQLASAADALATLQAQDMGGNLFLAETHRKVLTVLRMAEYLSPRYHVVVANPPYMGGKGMNGRLSAWAKENYPSSKSDLFAMFIERNLDMALPGGAVAMITMQSWMFLSSFEALRGRILNQHTILSMAHLGARAFDSIGGEVVSTTAFVLENSHKPDYRGAYLRLVDGNSEAEKMEMLTKAIEQGRTK</sequence>